<accession>A0ABR2F596</accession>
<evidence type="ECO:0000313" key="2">
    <source>
        <dbReference type="EMBL" id="KAK8572189.1"/>
    </source>
</evidence>
<feature type="compositionally biased region" description="Polar residues" evidence="1">
    <location>
        <begin position="164"/>
        <end position="180"/>
    </location>
</feature>
<evidence type="ECO:0000256" key="1">
    <source>
        <dbReference type="SAM" id="MobiDB-lite"/>
    </source>
</evidence>
<organism evidence="2 3">
    <name type="scientific">Hibiscus sabdariffa</name>
    <name type="common">roselle</name>
    <dbReference type="NCBI Taxonomy" id="183260"/>
    <lineage>
        <taxon>Eukaryota</taxon>
        <taxon>Viridiplantae</taxon>
        <taxon>Streptophyta</taxon>
        <taxon>Embryophyta</taxon>
        <taxon>Tracheophyta</taxon>
        <taxon>Spermatophyta</taxon>
        <taxon>Magnoliopsida</taxon>
        <taxon>eudicotyledons</taxon>
        <taxon>Gunneridae</taxon>
        <taxon>Pentapetalae</taxon>
        <taxon>rosids</taxon>
        <taxon>malvids</taxon>
        <taxon>Malvales</taxon>
        <taxon>Malvaceae</taxon>
        <taxon>Malvoideae</taxon>
        <taxon>Hibiscus</taxon>
    </lineage>
</organism>
<proteinExistence type="predicted"/>
<dbReference type="Proteomes" id="UP001472677">
    <property type="component" value="Unassembled WGS sequence"/>
</dbReference>
<keyword evidence="3" id="KW-1185">Reference proteome</keyword>
<feature type="region of interest" description="Disordered" evidence="1">
    <location>
        <begin position="164"/>
        <end position="191"/>
    </location>
</feature>
<reference evidence="2 3" key="1">
    <citation type="journal article" date="2024" name="G3 (Bethesda)">
        <title>Genome assembly of Hibiscus sabdariffa L. provides insights into metabolisms of medicinal natural products.</title>
        <authorList>
            <person name="Kim T."/>
        </authorList>
    </citation>
    <scope>NUCLEOTIDE SEQUENCE [LARGE SCALE GENOMIC DNA]</scope>
    <source>
        <strain evidence="2">TK-2024</strain>
        <tissue evidence="2">Old leaves</tissue>
    </source>
</reference>
<gene>
    <name evidence="2" type="ORF">V6N12_028250</name>
</gene>
<name>A0ABR2F596_9ROSI</name>
<feature type="region of interest" description="Disordered" evidence="1">
    <location>
        <begin position="1"/>
        <end position="25"/>
    </location>
</feature>
<sequence length="255" mass="27120">MTNPSDSRSAEDEFPGSDSSSHSGRVFTNKKFHATHCVVRDESSATRQTWLYLLKAKSQASHAFQLFAKSQKWKEIATSDFDVSGHTSSLRVGVRNDISAPLKVAGLRVTVPMNTQEPAVTETRSAVDVSAADETGVCESTIMPVVRNDNFASQSPIAVAIESGDSSPALTSPQESGHSVDTQRELHGATSSQNVYANAECDGAGTSALAFSSSNTHAMITRSKLGLGEMSECCGYCEEFSLLNGYTVVTISPLG</sequence>
<evidence type="ECO:0000313" key="3">
    <source>
        <dbReference type="Proteomes" id="UP001472677"/>
    </source>
</evidence>
<dbReference type="EMBL" id="JBBPBM010000008">
    <property type="protein sequence ID" value="KAK8572189.1"/>
    <property type="molecule type" value="Genomic_DNA"/>
</dbReference>
<protein>
    <submittedName>
        <fullName evidence="2">Uncharacterized protein</fullName>
    </submittedName>
</protein>
<comment type="caution">
    <text evidence="2">The sequence shown here is derived from an EMBL/GenBank/DDBJ whole genome shotgun (WGS) entry which is preliminary data.</text>
</comment>